<keyword evidence="1" id="KW-1133">Transmembrane helix</keyword>
<sequence>MNSFYYSVVFNGGKIIMSMSKQEKLGVMNFMLDILVIITLKYFFLPADMAVTSENLLPLAGYIIIALVAINVVVWFILLRYFQISKKNTWLFVYEILFVLSLIVLYGGLYFNLFPEMILKHLLSGVGLFLIVQLILGVFFSYSIFGIPLKPTPGQSKAKANSQKRAKE</sequence>
<feature type="transmembrane region" description="Helical" evidence="1">
    <location>
        <begin position="56"/>
        <end position="79"/>
    </location>
</feature>
<feature type="transmembrane region" description="Helical" evidence="1">
    <location>
        <begin position="91"/>
        <end position="111"/>
    </location>
</feature>
<organism evidence="2 3">
    <name type="scientific">Methanolapillus africanus</name>
    <dbReference type="NCBI Taxonomy" id="3028297"/>
    <lineage>
        <taxon>Archaea</taxon>
        <taxon>Methanobacteriati</taxon>
        <taxon>Methanobacteriota</taxon>
        <taxon>Stenosarchaea group</taxon>
        <taxon>Methanomicrobia</taxon>
        <taxon>Methanosarcinales</taxon>
        <taxon>Methanosarcinaceae</taxon>
        <taxon>Methanolapillus</taxon>
    </lineage>
</organism>
<dbReference type="AlphaFoldDB" id="A0AAE4MJF3"/>
<evidence type="ECO:0000313" key="2">
    <source>
        <dbReference type="EMBL" id="MDV0447049.1"/>
    </source>
</evidence>
<gene>
    <name evidence="2" type="ORF">MsAg5_09210</name>
</gene>
<keyword evidence="3" id="KW-1185">Reference proteome</keyword>
<comment type="caution">
    <text evidence="2">The sequence shown here is derived from an EMBL/GenBank/DDBJ whole genome shotgun (WGS) entry which is preliminary data.</text>
</comment>
<keyword evidence="1" id="KW-0472">Membrane</keyword>
<proteinExistence type="predicted"/>
<dbReference type="EMBL" id="JAWDKD010000018">
    <property type="protein sequence ID" value="MDV0447049.1"/>
    <property type="molecule type" value="Genomic_DNA"/>
</dbReference>
<feature type="transmembrane region" description="Helical" evidence="1">
    <location>
        <begin position="123"/>
        <end position="149"/>
    </location>
</feature>
<keyword evidence="1" id="KW-0812">Transmembrane</keyword>
<dbReference type="Proteomes" id="UP001271789">
    <property type="component" value="Unassembled WGS sequence"/>
</dbReference>
<evidence type="ECO:0000256" key="1">
    <source>
        <dbReference type="SAM" id="Phobius"/>
    </source>
</evidence>
<evidence type="ECO:0000313" key="3">
    <source>
        <dbReference type="Proteomes" id="UP001271789"/>
    </source>
</evidence>
<feature type="transmembrane region" description="Helical" evidence="1">
    <location>
        <begin position="25"/>
        <end position="44"/>
    </location>
</feature>
<reference evidence="2" key="1">
    <citation type="submission" date="2023-06" db="EMBL/GenBank/DDBJ databases">
        <title>Genome sequence of Methanosarcinaceae archaeon Ag5.</title>
        <authorList>
            <person name="Protasov E."/>
            <person name="Platt K."/>
            <person name="Poehlein A."/>
            <person name="Daniel R."/>
            <person name="Brune A."/>
        </authorList>
    </citation>
    <scope>NUCLEOTIDE SEQUENCE</scope>
    <source>
        <strain evidence="2">Ag5</strain>
    </source>
</reference>
<protein>
    <submittedName>
        <fullName evidence="2">Uncharacterized protein</fullName>
    </submittedName>
</protein>
<name>A0AAE4MJF3_9EURY</name>
<accession>A0AAE4MJF3</accession>